<dbReference type="InterPro" id="IPR012902">
    <property type="entry name" value="N_methyl_site"/>
</dbReference>
<proteinExistence type="predicted"/>
<accession>A0ABY4VD83</accession>
<evidence type="ECO:0000313" key="3">
    <source>
        <dbReference type="Proteomes" id="UP001055658"/>
    </source>
</evidence>
<dbReference type="InterPro" id="IPR032092">
    <property type="entry name" value="PilW"/>
</dbReference>
<keyword evidence="1" id="KW-0812">Transmembrane</keyword>
<feature type="transmembrane region" description="Helical" evidence="1">
    <location>
        <begin position="12"/>
        <end position="31"/>
    </location>
</feature>
<keyword evidence="3" id="KW-1185">Reference proteome</keyword>
<dbReference type="RefSeq" id="WP_252084454.1">
    <property type="nucleotide sequence ID" value="NZ_CP092418.1"/>
</dbReference>
<keyword evidence="1" id="KW-1133">Transmembrane helix</keyword>
<sequence>MREQSGISLVELMVSITVGLVLLAGVTQLFLSSNLTFSTQNAMSRVQETGRLAIEFLSEDIRMAGYVGCANPSRHSGSGDMKNFLNDSDLISYRYDVAVEGEDSSKDVAGFPNAALAGTDAILIRSAFGSGVGVADMSNPTQIFVENTGVESGECDEGKDKYSGFCEGDIVVVSSCSYVRVFQATGFVGASTSETIGIQHSDIASFEPGNKVAVWGAETTDGHNSFGKDAQVINLESTFYYIANGTSGRPSLFREVNGEQQELLEGVEDMQITYGLDINDDDVIDAYQTAEKIGSILDWKKVSTVRLDLLVASIEDSVLQEAQPYTFDGKVINNPGDRRLRQVFTSVVTIRSRVP</sequence>
<gene>
    <name evidence="2" type="ORF">MJO52_02845</name>
</gene>
<evidence type="ECO:0000313" key="2">
    <source>
        <dbReference type="EMBL" id="USD22092.1"/>
    </source>
</evidence>
<dbReference type="Proteomes" id="UP001055658">
    <property type="component" value="Chromosome"/>
</dbReference>
<dbReference type="PROSITE" id="PS00409">
    <property type="entry name" value="PROKAR_NTER_METHYL"/>
    <property type="match status" value="1"/>
</dbReference>
<name>A0ABY4VD83_9GAMM</name>
<evidence type="ECO:0000256" key="1">
    <source>
        <dbReference type="SAM" id="Phobius"/>
    </source>
</evidence>
<protein>
    <submittedName>
        <fullName evidence="2">PilW family protein</fullName>
    </submittedName>
</protein>
<organism evidence="2 3">
    <name type="scientific">Microbulbifer variabilis</name>
    <dbReference type="NCBI Taxonomy" id="266805"/>
    <lineage>
        <taxon>Bacteria</taxon>
        <taxon>Pseudomonadati</taxon>
        <taxon>Pseudomonadota</taxon>
        <taxon>Gammaproteobacteria</taxon>
        <taxon>Cellvibrionales</taxon>
        <taxon>Microbulbiferaceae</taxon>
        <taxon>Microbulbifer</taxon>
    </lineage>
</organism>
<keyword evidence="1" id="KW-0472">Membrane</keyword>
<reference evidence="2" key="1">
    <citation type="submission" date="2022-02" db="EMBL/GenBank/DDBJ databases">
        <title>Coral-associated bacteria.</title>
        <authorList>
            <person name="Tang K."/>
            <person name="Wang X."/>
        </authorList>
    </citation>
    <scope>NUCLEOTIDE SEQUENCE</scope>
    <source>
        <strain evidence="2">SCSIO 43006</strain>
    </source>
</reference>
<dbReference type="EMBL" id="CP092418">
    <property type="protein sequence ID" value="USD22092.1"/>
    <property type="molecule type" value="Genomic_DNA"/>
</dbReference>
<dbReference type="Pfam" id="PF07963">
    <property type="entry name" value="N_methyl"/>
    <property type="match status" value="1"/>
</dbReference>
<dbReference type="Pfam" id="PF16074">
    <property type="entry name" value="PilW"/>
    <property type="match status" value="1"/>
</dbReference>